<evidence type="ECO:0000313" key="1">
    <source>
        <dbReference type="EMBL" id="PNP77712.1"/>
    </source>
</evidence>
<dbReference type="AlphaFoldDB" id="A0A2K0W623"/>
<comment type="caution">
    <text evidence="1">The sequence shown here is derived from an EMBL/GenBank/DDBJ whole genome shotgun (WGS) entry which is preliminary data.</text>
</comment>
<dbReference type="Proteomes" id="UP000236664">
    <property type="component" value="Unassembled WGS sequence"/>
</dbReference>
<dbReference type="OrthoDB" id="5005616at2759"/>
<keyword evidence="2" id="KW-1185">Reference proteome</keyword>
<accession>A0A2K0W623</accession>
<proteinExistence type="predicted"/>
<protein>
    <submittedName>
        <fullName evidence="1">Uncharacterized protein</fullName>
    </submittedName>
</protein>
<reference evidence="1 2" key="1">
    <citation type="submission" date="2017-06" db="EMBL/GenBank/DDBJ databases">
        <title>Genome of Fusarium nygamai isolate CS10214.</title>
        <authorList>
            <person name="Gardiner D.M."/>
            <person name="Obanor F."/>
            <person name="Kazan K."/>
        </authorList>
    </citation>
    <scope>NUCLEOTIDE SEQUENCE [LARGE SCALE GENOMIC DNA]</scope>
    <source>
        <strain evidence="1 2">CS10214</strain>
    </source>
</reference>
<gene>
    <name evidence="1" type="ORF">FNYG_08793</name>
</gene>
<name>A0A2K0W623_GIBNY</name>
<dbReference type="EMBL" id="MTQA01000123">
    <property type="protein sequence ID" value="PNP77712.1"/>
    <property type="molecule type" value="Genomic_DNA"/>
</dbReference>
<sequence>MDEPQSETERLARFLELFRRYAHHVVWVKYAWSHGEDEAVKEAFRTFVYPTFAERLDYMKDATVYNNVQRNLETVMEMIVEAIRPFKPFKFDHMELALIFVTWLIKSKQIIYRDLPNLSGENLVKAWVEMTAWLAIIYSKGGKHFEPTKVSAREAKFTAEIAKMKEHLGVFHH</sequence>
<evidence type="ECO:0000313" key="2">
    <source>
        <dbReference type="Proteomes" id="UP000236664"/>
    </source>
</evidence>
<organism evidence="1 2">
    <name type="scientific">Gibberella nygamai</name>
    <name type="common">Bean root rot disease fungus</name>
    <name type="synonym">Fusarium nygamai</name>
    <dbReference type="NCBI Taxonomy" id="42673"/>
    <lineage>
        <taxon>Eukaryota</taxon>
        <taxon>Fungi</taxon>
        <taxon>Dikarya</taxon>
        <taxon>Ascomycota</taxon>
        <taxon>Pezizomycotina</taxon>
        <taxon>Sordariomycetes</taxon>
        <taxon>Hypocreomycetidae</taxon>
        <taxon>Hypocreales</taxon>
        <taxon>Nectriaceae</taxon>
        <taxon>Fusarium</taxon>
        <taxon>Fusarium fujikuroi species complex</taxon>
    </lineage>
</organism>